<name>A0A8J2VDX9_9BACL</name>
<accession>A0A8J2VDX9</accession>
<dbReference type="EMBL" id="BMHQ01000001">
    <property type="protein sequence ID" value="GGE03803.1"/>
    <property type="molecule type" value="Genomic_DNA"/>
</dbReference>
<dbReference type="AlphaFoldDB" id="A0A8J2VDX9"/>
<dbReference type="Proteomes" id="UP000625210">
    <property type="component" value="Unassembled WGS sequence"/>
</dbReference>
<reference evidence="1" key="1">
    <citation type="journal article" date="2014" name="Int. J. Syst. Evol. Microbiol.">
        <title>Complete genome sequence of Corynebacterium casei LMG S-19264T (=DSM 44701T), isolated from a smear-ripened cheese.</title>
        <authorList>
            <consortium name="US DOE Joint Genome Institute (JGI-PGF)"/>
            <person name="Walter F."/>
            <person name="Albersmeier A."/>
            <person name="Kalinowski J."/>
            <person name="Ruckert C."/>
        </authorList>
    </citation>
    <scope>NUCLEOTIDE SEQUENCE</scope>
    <source>
        <strain evidence="1">CGMCC 1.15179</strain>
    </source>
</reference>
<proteinExistence type="predicted"/>
<gene>
    <name evidence="1" type="ORF">GCM10011571_00890</name>
</gene>
<comment type="caution">
    <text evidence="1">The sequence shown here is derived from an EMBL/GenBank/DDBJ whole genome shotgun (WGS) entry which is preliminary data.</text>
</comment>
<sequence length="59" mass="6747">MGKAQLTESNPIIGPGNEKRITSIDVADPSYNKRVHVLRTLFYDFWHQKTPSKMLGVFL</sequence>
<keyword evidence="2" id="KW-1185">Reference proteome</keyword>
<protein>
    <submittedName>
        <fullName evidence="1">Uncharacterized protein</fullName>
    </submittedName>
</protein>
<reference evidence="1" key="2">
    <citation type="submission" date="2020-09" db="EMBL/GenBank/DDBJ databases">
        <authorList>
            <person name="Sun Q."/>
            <person name="Zhou Y."/>
        </authorList>
    </citation>
    <scope>NUCLEOTIDE SEQUENCE</scope>
    <source>
        <strain evidence="1">CGMCC 1.15179</strain>
    </source>
</reference>
<evidence type="ECO:0000313" key="2">
    <source>
        <dbReference type="Proteomes" id="UP000625210"/>
    </source>
</evidence>
<evidence type="ECO:0000313" key="1">
    <source>
        <dbReference type="EMBL" id="GGE03803.1"/>
    </source>
</evidence>
<organism evidence="1 2">
    <name type="scientific">Marinithermofilum abyssi</name>
    <dbReference type="NCBI Taxonomy" id="1571185"/>
    <lineage>
        <taxon>Bacteria</taxon>
        <taxon>Bacillati</taxon>
        <taxon>Bacillota</taxon>
        <taxon>Bacilli</taxon>
        <taxon>Bacillales</taxon>
        <taxon>Thermoactinomycetaceae</taxon>
        <taxon>Marinithermofilum</taxon>
    </lineage>
</organism>